<dbReference type="InterPro" id="IPR000832">
    <property type="entry name" value="GPCR_2_secretin-like"/>
</dbReference>
<evidence type="ECO:0000313" key="7">
    <source>
        <dbReference type="Proteomes" id="UP001233999"/>
    </source>
</evidence>
<dbReference type="PANTHER" id="PTHR45902">
    <property type="entry name" value="LATROPHILIN RECEPTOR-LIKE PROTEIN A"/>
    <property type="match status" value="1"/>
</dbReference>
<reference evidence="6" key="1">
    <citation type="journal article" date="2023" name="IScience">
        <title>Live-bearing cockroach genome reveals convergent evolutionary mechanisms linked to viviparity in insects and beyond.</title>
        <authorList>
            <person name="Fouks B."/>
            <person name="Harrison M.C."/>
            <person name="Mikhailova A.A."/>
            <person name="Marchal E."/>
            <person name="English S."/>
            <person name="Carruthers M."/>
            <person name="Jennings E.C."/>
            <person name="Chiamaka E.L."/>
            <person name="Frigard R.A."/>
            <person name="Pippel M."/>
            <person name="Attardo G.M."/>
            <person name="Benoit J.B."/>
            <person name="Bornberg-Bauer E."/>
            <person name="Tobe S.S."/>
        </authorList>
    </citation>
    <scope>NUCLEOTIDE SEQUENCE</scope>
    <source>
        <strain evidence="6">Stay&amp;Tobe</strain>
    </source>
</reference>
<proteinExistence type="predicted"/>
<dbReference type="EMBL" id="JASPKZ010008217">
    <property type="protein sequence ID" value="KAJ9580668.1"/>
    <property type="molecule type" value="Genomic_DNA"/>
</dbReference>
<feature type="transmembrane region" description="Helical" evidence="5">
    <location>
        <begin position="115"/>
        <end position="134"/>
    </location>
</feature>
<evidence type="ECO:0000256" key="3">
    <source>
        <dbReference type="ARBA" id="ARBA00022989"/>
    </source>
</evidence>
<feature type="non-terminal residue" evidence="6">
    <location>
        <position position="1"/>
    </location>
</feature>
<dbReference type="AlphaFoldDB" id="A0AAD7ZHK0"/>
<dbReference type="PANTHER" id="PTHR45902:SF3">
    <property type="entry name" value="G-PROTEIN COUPLED RECEPTORS FAMILY 2 PROFILE 2 DOMAIN-CONTAINING PROTEIN"/>
    <property type="match status" value="1"/>
</dbReference>
<evidence type="ECO:0000256" key="4">
    <source>
        <dbReference type="ARBA" id="ARBA00023136"/>
    </source>
</evidence>
<reference evidence="6" key="2">
    <citation type="submission" date="2023-05" db="EMBL/GenBank/DDBJ databases">
        <authorList>
            <person name="Fouks B."/>
        </authorList>
    </citation>
    <scope>NUCLEOTIDE SEQUENCE</scope>
    <source>
        <strain evidence="6">Stay&amp;Tobe</strain>
        <tissue evidence="6">Testes</tissue>
    </source>
</reference>
<evidence type="ECO:0000313" key="6">
    <source>
        <dbReference type="EMBL" id="KAJ9580668.1"/>
    </source>
</evidence>
<dbReference type="GO" id="GO:0004930">
    <property type="term" value="F:G protein-coupled receptor activity"/>
    <property type="evidence" value="ECO:0007669"/>
    <property type="project" value="InterPro"/>
</dbReference>
<feature type="transmembrane region" description="Helical" evidence="5">
    <location>
        <begin position="12"/>
        <end position="33"/>
    </location>
</feature>
<feature type="transmembrane region" description="Helical" evidence="5">
    <location>
        <begin position="87"/>
        <end position="109"/>
    </location>
</feature>
<evidence type="ECO:0000256" key="2">
    <source>
        <dbReference type="ARBA" id="ARBA00022692"/>
    </source>
</evidence>
<dbReference type="Proteomes" id="UP001233999">
    <property type="component" value="Unassembled WGS sequence"/>
</dbReference>
<keyword evidence="4 5" id="KW-0472">Membrane</keyword>
<keyword evidence="3 5" id="KW-1133">Transmembrane helix</keyword>
<protein>
    <submittedName>
        <fullName evidence="6">Uncharacterized protein</fullName>
    </submittedName>
</protein>
<keyword evidence="2 5" id="KW-0812">Transmembrane</keyword>
<accession>A0AAD7ZHK0</accession>
<sequence length="208" mass="23497">MCWFGNGGALGLFMALPLFLLLVVNLCLFIITVRKIWLARRQGATYIRDKTKAELLQTSIRNNDAKSYDRSQNTSANMSARSDQVRFYLYLKLFTIMGLTWISGFIATFTRVSFLWYPFIILNGLQGAFIFIMFDVKRNIAFMLWDKFITKHGYAPPGFIARTSNSSTKTSSNKTKSMTLDGRNSAGVVDVNRAMSSTHSVLSSTSYV</sequence>
<dbReference type="GO" id="GO:0016020">
    <property type="term" value="C:membrane"/>
    <property type="evidence" value="ECO:0007669"/>
    <property type="project" value="UniProtKB-SubCell"/>
</dbReference>
<dbReference type="Pfam" id="PF00002">
    <property type="entry name" value="7tm_2"/>
    <property type="match status" value="1"/>
</dbReference>
<dbReference type="Gene3D" id="1.20.1070.10">
    <property type="entry name" value="Rhodopsin 7-helix transmembrane proteins"/>
    <property type="match status" value="1"/>
</dbReference>
<organism evidence="6 7">
    <name type="scientific">Diploptera punctata</name>
    <name type="common">Pacific beetle cockroach</name>
    <dbReference type="NCBI Taxonomy" id="6984"/>
    <lineage>
        <taxon>Eukaryota</taxon>
        <taxon>Metazoa</taxon>
        <taxon>Ecdysozoa</taxon>
        <taxon>Arthropoda</taxon>
        <taxon>Hexapoda</taxon>
        <taxon>Insecta</taxon>
        <taxon>Pterygota</taxon>
        <taxon>Neoptera</taxon>
        <taxon>Polyneoptera</taxon>
        <taxon>Dictyoptera</taxon>
        <taxon>Blattodea</taxon>
        <taxon>Blaberoidea</taxon>
        <taxon>Blaberidae</taxon>
        <taxon>Diplopterinae</taxon>
        <taxon>Diploptera</taxon>
    </lineage>
</organism>
<comment type="subcellular location">
    <subcellularLocation>
        <location evidence="1">Membrane</location>
        <topology evidence="1">Multi-pass membrane protein</topology>
    </subcellularLocation>
</comment>
<comment type="caution">
    <text evidence="6">The sequence shown here is derived from an EMBL/GenBank/DDBJ whole genome shotgun (WGS) entry which is preliminary data.</text>
</comment>
<evidence type="ECO:0000256" key="1">
    <source>
        <dbReference type="ARBA" id="ARBA00004141"/>
    </source>
</evidence>
<name>A0AAD7ZHK0_DIPPU</name>
<dbReference type="InterPro" id="IPR053231">
    <property type="entry name" value="GPCR_LN-TM7"/>
</dbReference>
<evidence type="ECO:0000256" key="5">
    <source>
        <dbReference type="SAM" id="Phobius"/>
    </source>
</evidence>
<gene>
    <name evidence="6" type="ORF">L9F63_024159</name>
</gene>
<keyword evidence="7" id="KW-1185">Reference proteome</keyword>